<dbReference type="Proteomes" id="UP000053257">
    <property type="component" value="Unassembled WGS sequence"/>
</dbReference>
<reference evidence="1 2" key="1">
    <citation type="journal article" date="2014" name="PLoS Genet.">
        <title>Analysis of the Phlebiopsis gigantea genome, transcriptome and secretome provides insight into its pioneer colonization strategies of wood.</title>
        <authorList>
            <person name="Hori C."/>
            <person name="Ishida T."/>
            <person name="Igarashi K."/>
            <person name="Samejima M."/>
            <person name="Suzuki H."/>
            <person name="Master E."/>
            <person name="Ferreira P."/>
            <person name="Ruiz-Duenas F.J."/>
            <person name="Held B."/>
            <person name="Canessa P."/>
            <person name="Larrondo L.F."/>
            <person name="Schmoll M."/>
            <person name="Druzhinina I.S."/>
            <person name="Kubicek C.P."/>
            <person name="Gaskell J.A."/>
            <person name="Kersten P."/>
            <person name="St John F."/>
            <person name="Glasner J."/>
            <person name="Sabat G."/>
            <person name="Splinter BonDurant S."/>
            <person name="Syed K."/>
            <person name="Yadav J."/>
            <person name="Mgbeahuruike A.C."/>
            <person name="Kovalchuk A."/>
            <person name="Asiegbu F.O."/>
            <person name="Lackner G."/>
            <person name="Hoffmeister D."/>
            <person name="Rencoret J."/>
            <person name="Gutierrez A."/>
            <person name="Sun H."/>
            <person name="Lindquist E."/>
            <person name="Barry K."/>
            <person name="Riley R."/>
            <person name="Grigoriev I.V."/>
            <person name="Henrissat B."/>
            <person name="Kues U."/>
            <person name="Berka R.M."/>
            <person name="Martinez A.T."/>
            <person name="Covert S.F."/>
            <person name="Blanchette R.A."/>
            <person name="Cullen D."/>
        </authorList>
    </citation>
    <scope>NUCLEOTIDE SEQUENCE [LARGE SCALE GENOMIC DNA]</scope>
    <source>
        <strain evidence="1 2">11061_1 CR5-6</strain>
    </source>
</reference>
<organism evidence="1 2">
    <name type="scientific">Phlebiopsis gigantea (strain 11061_1 CR5-6)</name>
    <name type="common">White-rot fungus</name>
    <name type="synonym">Peniophora gigantea</name>
    <dbReference type="NCBI Taxonomy" id="745531"/>
    <lineage>
        <taxon>Eukaryota</taxon>
        <taxon>Fungi</taxon>
        <taxon>Dikarya</taxon>
        <taxon>Basidiomycota</taxon>
        <taxon>Agaricomycotina</taxon>
        <taxon>Agaricomycetes</taxon>
        <taxon>Polyporales</taxon>
        <taxon>Phanerochaetaceae</taxon>
        <taxon>Phlebiopsis</taxon>
    </lineage>
</organism>
<name>A0A0C3PB11_PHLG1</name>
<dbReference type="EMBL" id="KN840706">
    <property type="protein sequence ID" value="KIP02078.1"/>
    <property type="molecule type" value="Genomic_DNA"/>
</dbReference>
<accession>A0A0C3PB11</accession>
<evidence type="ECO:0000313" key="1">
    <source>
        <dbReference type="EMBL" id="KIP02078.1"/>
    </source>
</evidence>
<sequence length="175" mass="19020">MVDNDPFGDDFEECQTFSISVQPNNAPYTAVPPYYMVAFEISGIPTTTNIGQNPTNLTWQNTHKQGSLLVMTVIDSNTSGNVPHIGGTADNFNSVIPGDTSCLPTAVDPSKVPTVHANETDNLATCEEWDHGRQQALHHRTFGPGLASYEKYINGLCRQRACLAQSCGPKRHIDG</sequence>
<keyword evidence="2" id="KW-1185">Reference proteome</keyword>
<protein>
    <submittedName>
        <fullName evidence="1">Uncharacterized protein</fullName>
    </submittedName>
</protein>
<dbReference type="OrthoDB" id="2527908at2759"/>
<evidence type="ECO:0000313" key="2">
    <source>
        <dbReference type="Proteomes" id="UP000053257"/>
    </source>
</evidence>
<proteinExistence type="predicted"/>
<gene>
    <name evidence="1" type="ORF">PHLGIDRAFT_311064</name>
</gene>
<dbReference type="AlphaFoldDB" id="A0A0C3PB11"/>
<dbReference type="HOGENOM" id="CLU_1533130_0_0_1"/>